<accession>A0A4Q5A299</accession>
<dbReference type="RefSeq" id="WP_129896744.1">
    <property type="nucleotide sequence ID" value="NZ_RYUH01000004.1"/>
</dbReference>
<evidence type="ECO:0000313" key="3">
    <source>
        <dbReference type="Proteomes" id="UP000292568"/>
    </source>
</evidence>
<dbReference type="Gene3D" id="3.40.630.30">
    <property type="match status" value="1"/>
</dbReference>
<feature type="domain" description="N-acetyltransferase" evidence="1">
    <location>
        <begin position="185"/>
        <end position="331"/>
    </location>
</feature>
<protein>
    <recommendedName>
        <fullName evidence="1">N-acetyltransferase domain-containing protein</fullName>
    </recommendedName>
</protein>
<dbReference type="InterPro" id="IPR016181">
    <property type="entry name" value="Acyl_CoA_acyltransferase"/>
</dbReference>
<evidence type="ECO:0000313" key="2">
    <source>
        <dbReference type="EMBL" id="RYQ12076.1"/>
    </source>
</evidence>
<proteinExistence type="predicted"/>
<dbReference type="InterPro" id="IPR000182">
    <property type="entry name" value="GNAT_dom"/>
</dbReference>
<dbReference type="GO" id="GO:0016747">
    <property type="term" value="F:acyltransferase activity, transferring groups other than amino-acyl groups"/>
    <property type="evidence" value="ECO:0007669"/>
    <property type="project" value="InterPro"/>
</dbReference>
<dbReference type="Pfam" id="PF13508">
    <property type="entry name" value="Acetyltransf_7"/>
    <property type="match status" value="1"/>
</dbReference>
<reference evidence="2 3" key="1">
    <citation type="submission" date="2018-12" db="EMBL/GenBank/DDBJ databases">
        <title>Unveiling genomic diversity among members of the Bifidobacterium pseudolongum species, a widely distributed gut commensal of the animal kingdom.</title>
        <authorList>
            <person name="Lugli G.A."/>
            <person name="Duranti S."/>
            <person name="Albert K."/>
            <person name="Mancabelli L."/>
            <person name="Napoli S."/>
            <person name="Viappiani A."/>
            <person name="Anzalone R."/>
            <person name="Longhi G."/>
            <person name="Milani C."/>
            <person name="Turroni F."/>
            <person name="Alessandri G."/>
            <person name="Sela D.A."/>
            <person name="Van Sinderen D."/>
            <person name="Ventura M."/>
        </authorList>
    </citation>
    <scope>NUCLEOTIDE SEQUENCE [LARGE SCALE GENOMIC DNA]</scope>
    <source>
        <strain evidence="2 3">2093B</strain>
    </source>
</reference>
<gene>
    <name evidence="2" type="ORF">PG2093B_0182</name>
</gene>
<comment type="caution">
    <text evidence="2">The sequence shown here is derived from an EMBL/GenBank/DDBJ whole genome shotgun (WGS) entry which is preliminary data.</text>
</comment>
<dbReference type="EMBL" id="RYUH01000004">
    <property type="protein sequence ID" value="RYQ12076.1"/>
    <property type="molecule type" value="Genomic_DNA"/>
</dbReference>
<sequence length="331" mass="37437">MATRLIIVEGLPGTGKSTIASLIARELRERGHTVVCVDEGDPNHPADLPDYDIFHDFADERTHILARWRSFVEHADPHTIYVFNCLLLQNPMCETMMRFDMDEAASRAYIGQIAHIIRPLHPLVVYLDRPDVRATVDAVLAERGEGWLNAVIDYHTCQGYGAHLALHGYDGYIACLAERKRREMRILESLDVESFVVGQHLTAEEFGTLFASAGWAAPDRNQMDTALRHRTATFVVRIHGRPIACLGLIGDQAMHWLVAEFIVRPEWQHRLIGQCLYRYAEQYMLSLARPGWTLCIDVRSSPQAIAFYERCGFTPMPSNGKGPGLEKLLSR</sequence>
<organism evidence="2 3">
    <name type="scientific">Bifidobacterium pseudolongum subsp. globosum</name>
    <dbReference type="NCBI Taxonomy" id="1690"/>
    <lineage>
        <taxon>Bacteria</taxon>
        <taxon>Bacillati</taxon>
        <taxon>Actinomycetota</taxon>
        <taxon>Actinomycetes</taxon>
        <taxon>Bifidobacteriales</taxon>
        <taxon>Bifidobacteriaceae</taxon>
        <taxon>Bifidobacterium</taxon>
    </lineage>
</organism>
<dbReference type="AlphaFoldDB" id="A0A4Q5A299"/>
<dbReference type="Proteomes" id="UP000292568">
    <property type="component" value="Unassembled WGS sequence"/>
</dbReference>
<dbReference type="SUPFAM" id="SSF52540">
    <property type="entry name" value="P-loop containing nucleoside triphosphate hydrolases"/>
    <property type="match status" value="1"/>
</dbReference>
<dbReference type="CDD" id="cd04301">
    <property type="entry name" value="NAT_SF"/>
    <property type="match status" value="1"/>
</dbReference>
<dbReference type="PROSITE" id="PS51186">
    <property type="entry name" value="GNAT"/>
    <property type="match status" value="1"/>
</dbReference>
<dbReference type="InterPro" id="IPR027417">
    <property type="entry name" value="P-loop_NTPase"/>
</dbReference>
<evidence type="ECO:0000259" key="1">
    <source>
        <dbReference type="PROSITE" id="PS51186"/>
    </source>
</evidence>
<name>A0A4Q5A299_9BIFI</name>
<dbReference type="SUPFAM" id="SSF55729">
    <property type="entry name" value="Acyl-CoA N-acyltransferases (Nat)"/>
    <property type="match status" value="1"/>
</dbReference>
<dbReference type="Gene3D" id="3.40.50.300">
    <property type="entry name" value="P-loop containing nucleotide triphosphate hydrolases"/>
    <property type="match status" value="1"/>
</dbReference>